<proteinExistence type="predicted"/>
<organism evidence="2 3">
    <name type="scientific">Linum trigynum</name>
    <dbReference type="NCBI Taxonomy" id="586398"/>
    <lineage>
        <taxon>Eukaryota</taxon>
        <taxon>Viridiplantae</taxon>
        <taxon>Streptophyta</taxon>
        <taxon>Embryophyta</taxon>
        <taxon>Tracheophyta</taxon>
        <taxon>Spermatophyta</taxon>
        <taxon>Magnoliopsida</taxon>
        <taxon>eudicotyledons</taxon>
        <taxon>Gunneridae</taxon>
        <taxon>Pentapetalae</taxon>
        <taxon>rosids</taxon>
        <taxon>fabids</taxon>
        <taxon>Malpighiales</taxon>
        <taxon>Linaceae</taxon>
        <taxon>Linum</taxon>
    </lineage>
</organism>
<keyword evidence="1" id="KW-0472">Membrane</keyword>
<protein>
    <submittedName>
        <fullName evidence="2">Uncharacterized protein</fullName>
    </submittedName>
</protein>
<accession>A0AAV2CFF3</accession>
<evidence type="ECO:0000256" key="1">
    <source>
        <dbReference type="SAM" id="Phobius"/>
    </source>
</evidence>
<dbReference type="EMBL" id="OZ034813">
    <property type="protein sequence ID" value="CAL1354608.1"/>
    <property type="molecule type" value="Genomic_DNA"/>
</dbReference>
<keyword evidence="3" id="KW-1185">Reference proteome</keyword>
<keyword evidence="1" id="KW-0812">Transmembrane</keyword>
<dbReference type="Proteomes" id="UP001497516">
    <property type="component" value="Chromosome 1"/>
</dbReference>
<gene>
    <name evidence="2" type="ORF">LTRI10_LOCUS2409</name>
</gene>
<keyword evidence="1" id="KW-1133">Transmembrane helix</keyword>
<reference evidence="2 3" key="1">
    <citation type="submission" date="2024-04" db="EMBL/GenBank/DDBJ databases">
        <authorList>
            <person name="Fracassetti M."/>
        </authorList>
    </citation>
    <scope>NUCLEOTIDE SEQUENCE [LARGE SCALE GENOMIC DNA]</scope>
</reference>
<evidence type="ECO:0000313" key="2">
    <source>
        <dbReference type="EMBL" id="CAL1354608.1"/>
    </source>
</evidence>
<evidence type="ECO:0000313" key="3">
    <source>
        <dbReference type="Proteomes" id="UP001497516"/>
    </source>
</evidence>
<name>A0AAV2CFF3_9ROSI</name>
<dbReference type="AlphaFoldDB" id="A0AAV2CFF3"/>
<feature type="transmembrane region" description="Helical" evidence="1">
    <location>
        <begin position="29"/>
        <end position="50"/>
    </location>
</feature>
<sequence>MTGAALVGVAVVGLVGSCCRNNCFLFLYLIVTFAAIVLLALFTIFLILVTNQSIARTVTKLKVYNLDG</sequence>